<evidence type="ECO:0000256" key="1">
    <source>
        <dbReference type="SAM" id="MobiDB-lite"/>
    </source>
</evidence>
<proteinExistence type="predicted"/>
<reference evidence="2" key="1">
    <citation type="journal article" date="2016" name="Front. Microbiol.">
        <title>Genome Sequence of the Piezophilic, Mesophilic Sulfate-Reducing Bacterium Desulfovibrio indicus J2T.</title>
        <authorList>
            <person name="Cao J."/>
            <person name="Maignien L."/>
            <person name="Shao Z."/>
            <person name="Alain K."/>
            <person name="Jebbar M."/>
        </authorList>
    </citation>
    <scope>NUCLEOTIDE SEQUENCE</scope>
    <source>
        <strain evidence="2">JCM 32048</strain>
    </source>
</reference>
<dbReference type="RefSeq" id="WP_238192469.1">
    <property type="nucleotide sequence ID" value="NZ_BPQJ01000024.1"/>
</dbReference>
<reference evidence="2" key="2">
    <citation type="submission" date="2021-08" db="EMBL/GenBank/DDBJ databases">
        <authorList>
            <person name="Tani A."/>
            <person name="Ola A."/>
            <person name="Ogura Y."/>
            <person name="Katsura K."/>
            <person name="Hayashi T."/>
        </authorList>
    </citation>
    <scope>NUCLEOTIDE SEQUENCE</scope>
    <source>
        <strain evidence="2">JCM 32048</strain>
    </source>
</reference>
<gene>
    <name evidence="2" type="ORF">MPEAHAMD_4527</name>
</gene>
<keyword evidence="3" id="KW-1185">Reference proteome</keyword>
<evidence type="ECO:0008006" key="4">
    <source>
        <dbReference type="Google" id="ProtNLM"/>
    </source>
</evidence>
<evidence type="ECO:0000313" key="3">
    <source>
        <dbReference type="Proteomes" id="UP001055286"/>
    </source>
</evidence>
<name>A0AA37M794_9HYPH</name>
<dbReference type="EMBL" id="BPQJ01000024">
    <property type="protein sequence ID" value="GJD64346.1"/>
    <property type="molecule type" value="Genomic_DNA"/>
</dbReference>
<protein>
    <recommendedName>
        <fullName evidence="4">Baseplate assembly protein</fullName>
    </recommendedName>
</protein>
<organism evidence="2 3">
    <name type="scientific">Methylobacterium frigidaeris</name>
    <dbReference type="NCBI Taxonomy" id="2038277"/>
    <lineage>
        <taxon>Bacteria</taxon>
        <taxon>Pseudomonadati</taxon>
        <taxon>Pseudomonadota</taxon>
        <taxon>Alphaproteobacteria</taxon>
        <taxon>Hyphomicrobiales</taxon>
        <taxon>Methylobacteriaceae</taxon>
        <taxon>Methylobacterium</taxon>
    </lineage>
</organism>
<feature type="region of interest" description="Disordered" evidence="1">
    <location>
        <begin position="204"/>
        <end position="224"/>
    </location>
</feature>
<sequence>MPNALPDLDDRRWDDLVQDAVALVPVHAPDWTDHNAHDPGVTLIELFAFVTERQIYRVNRVPEPRKRRMLGLAGLAPLPPRSARVVAAFSLAEGADPVALPRTTEASAGGVPVRLTQGLTVAGTRIVSLRRSAGGVLTDLAGALGRGERLPLFDAAPAVGDAVTIALESRARPGDRIALYVRLLSRRSSRDERRRAIEDRLRRRAACAPPPDPCGARPRRPRGGRVCGCDDAPSLRCEALGRNGDWRMVEIFDGTRGLSQDGAILLRATEETGSERVTLRLTAAGGEWDSPRTALALVPDAVEAEQSRSIWHTFRIAPGAEVAGAPPASGERRRLALALDPFGAIVRLDFDAEGPVAIAVLDYVAPGREPGRVTLDIAPLRMGDGAPWQEFRLVPDPAVALGASVWSLEDGGWRGWRPRPDFFGSGPADADWTEASDGRARFGDGAEGRVLPDGAWALARLRASLAGSGAIPEGAALSLATTPRNVALLGDVAAVSARLGASAVAATLEAGRGRELLADAILRDASERETTGRAITAPDFARLALDAPGRDVARAIPRADLHPSLVSAKAPGLVTVVVVPNRPGPRPSPSAGLLSAVRRRLDERRLLGTGLRVIGPDYREVACRARLRARPQAAIEPLRARAAAALDRFLDPLTGGPDGGGWPLGRDVYRAEIMALLDAIDGVDHVLALEFNIDGAPSCGDACIGPLALVAPGAHRIEAVR</sequence>
<evidence type="ECO:0000313" key="2">
    <source>
        <dbReference type="EMBL" id="GJD64346.1"/>
    </source>
</evidence>
<accession>A0AA37M794</accession>
<dbReference type="Proteomes" id="UP001055286">
    <property type="component" value="Unassembled WGS sequence"/>
</dbReference>
<comment type="caution">
    <text evidence="2">The sequence shown here is derived from an EMBL/GenBank/DDBJ whole genome shotgun (WGS) entry which is preliminary data.</text>
</comment>
<dbReference type="AlphaFoldDB" id="A0AA37M794"/>